<evidence type="ECO:0000313" key="3">
    <source>
        <dbReference type="Proteomes" id="UP000003856"/>
    </source>
</evidence>
<gene>
    <name evidence="2" type="ORF">AcdelDRAFT_3587</name>
</gene>
<reference evidence="2 3" key="1">
    <citation type="submission" date="2009-05" db="EMBL/GenBank/DDBJ databases">
        <title>The draft genome of Acidovorax delafieldii 2AN.</title>
        <authorList>
            <consortium name="US DOE Joint Genome Institute (JGI-PGF)"/>
            <person name="Lucas S."/>
            <person name="Copeland A."/>
            <person name="Lapidus A."/>
            <person name="Glavina del Rio T."/>
            <person name="Tice H."/>
            <person name="Bruce D."/>
            <person name="Goodwin L."/>
            <person name="Pitluck S."/>
            <person name="Larimer F."/>
            <person name="Land M.L."/>
            <person name="Hauser L."/>
            <person name="Shelobolina E.S."/>
            <person name="Picardal F."/>
            <person name="Roden E."/>
            <person name="Emerson D."/>
        </authorList>
    </citation>
    <scope>NUCLEOTIDE SEQUENCE [LARGE SCALE GENOMIC DNA]</scope>
    <source>
        <strain evidence="2 3">2AN</strain>
    </source>
</reference>
<dbReference type="AlphaFoldDB" id="C5T9K7"/>
<dbReference type="Gene3D" id="3.30.420.10">
    <property type="entry name" value="Ribonuclease H-like superfamily/Ribonuclease H"/>
    <property type="match status" value="1"/>
</dbReference>
<sequence length="161" mass="17294">MIPTPDSASPSPAPWVVHCDGSAMPNPGRMGLGVVLCAPDGALHTFSQATHAIGCNNEAELRALLLALEELQARGARALRVHSDSSILVEHLGGVVRPGLRPIARLQALFGQVRSLLQTFGPVEWVWIPRHRNGEADALARAALGFGPKPPTVASRRRRRR</sequence>
<dbReference type="RefSeq" id="WP_005799282.1">
    <property type="nucleotide sequence ID" value="NZ_ACQT01000197.1"/>
</dbReference>
<dbReference type="Pfam" id="PF13456">
    <property type="entry name" value="RVT_3"/>
    <property type="match status" value="1"/>
</dbReference>
<organism evidence="2 3">
    <name type="scientific">Acidovorax delafieldii 2AN</name>
    <dbReference type="NCBI Taxonomy" id="573060"/>
    <lineage>
        <taxon>Bacteria</taxon>
        <taxon>Pseudomonadati</taxon>
        <taxon>Pseudomonadota</taxon>
        <taxon>Betaproteobacteria</taxon>
        <taxon>Burkholderiales</taxon>
        <taxon>Comamonadaceae</taxon>
        <taxon>Acidovorax</taxon>
    </lineage>
</organism>
<dbReference type="GO" id="GO:0003676">
    <property type="term" value="F:nucleic acid binding"/>
    <property type="evidence" value="ECO:0007669"/>
    <property type="project" value="InterPro"/>
</dbReference>
<comment type="caution">
    <text evidence="2">The sequence shown here is derived from an EMBL/GenBank/DDBJ whole genome shotgun (WGS) entry which is preliminary data.</text>
</comment>
<dbReference type="InterPro" id="IPR012337">
    <property type="entry name" value="RNaseH-like_sf"/>
</dbReference>
<name>C5T9K7_ACIDE</name>
<dbReference type="SUPFAM" id="SSF53098">
    <property type="entry name" value="Ribonuclease H-like"/>
    <property type="match status" value="1"/>
</dbReference>
<keyword evidence="3" id="KW-1185">Reference proteome</keyword>
<dbReference type="OrthoDB" id="8563755at2"/>
<dbReference type="PANTHER" id="PTHR48475">
    <property type="entry name" value="RIBONUCLEASE H"/>
    <property type="match status" value="1"/>
</dbReference>
<dbReference type="PATRIC" id="fig|573060.9.peg.1403"/>
<dbReference type="PROSITE" id="PS50879">
    <property type="entry name" value="RNASE_H_1"/>
    <property type="match status" value="1"/>
</dbReference>
<evidence type="ECO:0000259" key="1">
    <source>
        <dbReference type="PROSITE" id="PS50879"/>
    </source>
</evidence>
<proteinExistence type="predicted"/>
<dbReference type="PANTHER" id="PTHR48475:SF1">
    <property type="entry name" value="RNASE H TYPE-1 DOMAIN-CONTAINING PROTEIN"/>
    <property type="match status" value="1"/>
</dbReference>
<accession>C5T9K7</accession>
<dbReference type="EMBL" id="ACQT01000197">
    <property type="protein sequence ID" value="EER58839.1"/>
    <property type="molecule type" value="Genomic_DNA"/>
</dbReference>
<protein>
    <submittedName>
        <fullName evidence="2">Ribonuclease H</fullName>
    </submittedName>
</protein>
<dbReference type="InterPro" id="IPR036397">
    <property type="entry name" value="RNaseH_sf"/>
</dbReference>
<dbReference type="Proteomes" id="UP000003856">
    <property type="component" value="Unassembled WGS sequence"/>
</dbReference>
<dbReference type="GO" id="GO:0004523">
    <property type="term" value="F:RNA-DNA hybrid ribonuclease activity"/>
    <property type="evidence" value="ECO:0007669"/>
    <property type="project" value="InterPro"/>
</dbReference>
<dbReference type="CDD" id="cd09279">
    <property type="entry name" value="RNase_HI_like"/>
    <property type="match status" value="1"/>
</dbReference>
<feature type="domain" description="RNase H type-1" evidence="1">
    <location>
        <begin position="11"/>
        <end position="149"/>
    </location>
</feature>
<dbReference type="InterPro" id="IPR002156">
    <property type="entry name" value="RNaseH_domain"/>
</dbReference>
<evidence type="ECO:0000313" key="2">
    <source>
        <dbReference type="EMBL" id="EER58839.1"/>
    </source>
</evidence>